<name>A0A1V9XEL1_9ACAR</name>
<feature type="region of interest" description="Disordered" evidence="1">
    <location>
        <begin position="59"/>
        <end position="97"/>
    </location>
</feature>
<proteinExistence type="predicted"/>
<dbReference type="EMBL" id="MNPL01012856">
    <property type="protein sequence ID" value="OQR71995.1"/>
    <property type="molecule type" value="Genomic_DNA"/>
</dbReference>
<organism evidence="2 3">
    <name type="scientific">Tropilaelaps mercedesae</name>
    <dbReference type="NCBI Taxonomy" id="418985"/>
    <lineage>
        <taxon>Eukaryota</taxon>
        <taxon>Metazoa</taxon>
        <taxon>Ecdysozoa</taxon>
        <taxon>Arthropoda</taxon>
        <taxon>Chelicerata</taxon>
        <taxon>Arachnida</taxon>
        <taxon>Acari</taxon>
        <taxon>Parasitiformes</taxon>
        <taxon>Mesostigmata</taxon>
        <taxon>Gamasina</taxon>
        <taxon>Dermanyssoidea</taxon>
        <taxon>Laelapidae</taxon>
        <taxon>Tropilaelaps</taxon>
    </lineage>
</organism>
<feature type="compositionally biased region" description="Polar residues" evidence="1">
    <location>
        <begin position="75"/>
        <end position="89"/>
    </location>
</feature>
<dbReference type="Proteomes" id="UP000192247">
    <property type="component" value="Unassembled WGS sequence"/>
</dbReference>
<protein>
    <submittedName>
        <fullName evidence="2">Uncharacterized protein</fullName>
    </submittedName>
</protein>
<evidence type="ECO:0000313" key="3">
    <source>
        <dbReference type="Proteomes" id="UP000192247"/>
    </source>
</evidence>
<gene>
    <name evidence="2" type="ORF">BIW11_10653</name>
</gene>
<evidence type="ECO:0000256" key="1">
    <source>
        <dbReference type="SAM" id="MobiDB-lite"/>
    </source>
</evidence>
<sequence length="97" mass="10488">MSSKTGLLEVAKRAAAYAAVDNHVKDDFIGRTSFQPGATVTFAWQLPTEFVLACDVGSRSETRPRPAPFHHCGSAGSNPRQESAVLKSSSRQDRHTS</sequence>
<evidence type="ECO:0000313" key="2">
    <source>
        <dbReference type="EMBL" id="OQR71995.1"/>
    </source>
</evidence>
<comment type="caution">
    <text evidence="2">The sequence shown here is derived from an EMBL/GenBank/DDBJ whole genome shotgun (WGS) entry which is preliminary data.</text>
</comment>
<dbReference type="AlphaFoldDB" id="A0A1V9XEL1"/>
<keyword evidence="3" id="KW-1185">Reference proteome</keyword>
<dbReference type="InParanoid" id="A0A1V9XEL1"/>
<accession>A0A1V9XEL1</accession>
<reference evidence="2 3" key="1">
    <citation type="journal article" date="2017" name="Gigascience">
        <title>Draft genome of the honey bee ectoparasitic mite, Tropilaelaps mercedesae, is shaped by the parasitic life history.</title>
        <authorList>
            <person name="Dong X."/>
            <person name="Armstrong S.D."/>
            <person name="Xia D."/>
            <person name="Makepeace B.L."/>
            <person name="Darby A.C."/>
            <person name="Kadowaki T."/>
        </authorList>
    </citation>
    <scope>NUCLEOTIDE SEQUENCE [LARGE SCALE GENOMIC DNA]</scope>
    <source>
        <strain evidence="2">Wuxi-XJTLU</strain>
    </source>
</reference>